<protein>
    <recommendedName>
        <fullName evidence="4">Ribosomal protein S14</fullName>
    </recommendedName>
</protein>
<feature type="region of interest" description="Disordered" evidence="1">
    <location>
        <begin position="1"/>
        <end position="28"/>
    </location>
</feature>
<gene>
    <name evidence="2" type="ORF">JTE90_015964</name>
</gene>
<dbReference type="AlphaFoldDB" id="A0AAV6TD20"/>
<reference evidence="2 3" key="1">
    <citation type="journal article" date="2022" name="Nat. Ecol. Evol.">
        <title>A masculinizing supergene underlies an exaggerated male reproductive morph in a spider.</title>
        <authorList>
            <person name="Hendrickx F."/>
            <person name="De Corte Z."/>
            <person name="Sonet G."/>
            <person name="Van Belleghem S.M."/>
            <person name="Kostlbacher S."/>
            <person name="Vangestel C."/>
        </authorList>
    </citation>
    <scope>NUCLEOTIDE SEQUENCE [LARGE SCALE GENOMIC DNA]</scope>
    <source>
        <strain evidence="2">W744_W776</strain>
    </source>
</reference>
<keyword evidence="3" id="KW-1185">Reference proteome</keyword>
<sequence length="175" mass="19765">MYSADRGGHTPRKMPATYRLRPPSQPREERLRARCHLKGGTQNGSPLGRPLSIEVLLRPAYNKGGEAQSILPPCSWQTPLKFGQSPVQAPPTFIQHVANQTLSLGGIARCGGTIQGKPVPRDEHHEFGERKLRNKHWLVVRNICREHAGRYLAPTIAEKRLFRHSNYLGTSHNRW</sequence>
<proteinExistence type="predicted"/>
<evidence type="ECO:0000313" key="2">
    <source>
        <dbReference type="EMBL" id="KAG8155658.1"/>
    </source>
</evidence>
<name>A0AAV6TD20_9ARAC</name>
<dbReference type="EMBL" id="JAFNEN010007503">
    <property type="protein sequence ID" value="KAG8155658.1"/>
    <property type="molecule type" value="Genomic_DNA"/>
</dbReference>
<evidence type="ECO:0000313" key="3">
    <source>
        <dbReference type="Proteomes" id="UP000827092"/>
    </source>
</evidence>
<evidence type="ECO:0008006" key="4">
    <source>
        <dbReference type="Google" id="ProtNLM"/>
    </source>
</evidence>
<dbReference type="Proteomes" id="UP000827092">
    <property type="component" value="Unassembled WGS sequence"/>
</dbReference>
<evidence type="ECO:0000256" key="1">
    <source>
        <dbReference type="SAM" id="MobiDB-lite"/>
    </source>
</evidence>
<organism evidence="2 3">
    <name type="scientific">Oedothorax gibbosus</name>
    <dbReference type="NCBI Taxonomy" id="931172"/>
    <lineage>
        <taxon>Eukaryota</taxon>
        <taxon>Metazoa</taxon>
        <taxon>Ecdysozoa</taxon>
        <taxon>Arthropoda</taxon>
        <taxon>Chelicerata</taxon>
        <taxon>Arachnida</taxon>
        <taxon>Araneae</taxon>
        <taxon>Araneomorphae</taxon>
        <taxon>Entelegynae</taxon>
        <taxon>Araneoidea</taxon>
        <taxon>Linyphiidae</taxon>
        <taxon>Erigoninae</taxon>
        <taxon>Oedothorax</taxon>
    </lineage>
</organism>
<comment type="caution">
    <text evidence="2">The sequence shown here is derived from an EMBL/GenBank/DDBJ whole genome shotgun (WGS) entry which is preliminary data.</text>
</comment>
<accession>A0AAV6TD20</accession>